<feature type="transmembrane region" description="Helical" evidence="6">
    <location>
        <begin position="103"/>
        <end position="123"/>
    </location>
</feature>
<dbReference type="NCBIfam" id="NF005141">
    <property type="entry name" value="PRK06590.1"/>
    <property type="match status" value="1"/>
</dbReference>
<evidence type="ECO:0000259" key="7">
    <source>
        <dbReference type="Pfam" id="PF00361"/>
    </source>
</evidence>
<feature type="transmembrane region" description="Helical" evidence="6">
    <location>
        <begin position="624"/>
        <end position="642"/>
    </location>
</feature>
<dbReference type="NCBIfam" id="TIGR01974">
    <property type="entry name" value="NDH_I_L"/>
    <property type="match status" value="1"/>
</dbReference>
<comment type="subcellular location">
    <subcellularLocation>
        <location evidence="1">Endomembrane system</location>
        <topology evidence="1">Multi-pass membrane protein</topology>
    </subcellularLocation>
    <subcellularLocation>
        <location evidence="5">Membrane</location>
        <topology evidence="5">Multi-pass membrane protein</topology>
    </subcellularLocation>
</comment>
<feature type="domain" description="NADH:quinone oxidoreductase/Mrp antiporter transmembrane" evidence="7">
    <location>
        <begin position="152"/>
        <end position="435"/>
    </location>
</feature>
<keyword evidence="9" id="KW-0560">Oxidoreductase</keyword>
<comment type="caution">
    <text evidence="9">The sequence shown here is derived from an EMBL/GenBank/DDBJ whole genome shotgun (WGS) entry which is preliminary data.</text>
</comment>
<dbReference type="Proteomes" id="UP000265614">
    <property type="component" value="Unassembled WGS sequence"/>
</dbReference>
<keyword evidence="10" id="KW-1185">Reference proteome</keyword>
<feature type="transmembrane region" description="Helical" evidence="6">
    <location>
        <begin position="475"/>
        <end position="497"/>
    </location>
</feature>
<feature type="transmembrane region" description="Helical" evidence="6">
    <location>
        <begin position="265"/>
        <end position="283"/>
    </location>
</feature>
<dbReference type="Pfam" id="PF00662">
    <property type="entry name" value="Proton_antipo_N"/>
    <property type="match status" value="1"/>
</dbReference>
<evidence type="ECO:0000256" key="1">
    <source>
        <dbReference type="ARBA" id="ARBA00004127"/>
    </source>
</evidence>
<feature type="transmembrane region" description="Helical" evidence="6">
    <location>
        <begin position="386"/>
        <end position="411"/>
    </location>
</feature>
<dbReference type="PANTHER" id="PTHR42829">
    <property type="entry name" value="NADH-UBIQUINONE OXIDOREDUCTASE CHAIN 5"/>
    <property type="match status" value="1"/>
</dbReference>
<dbReference type="Gene3D" id="1.20.5.2700">
    <property type="match status" value="1"/>
</dbReference>
<feature type="transmembrane region" description="Helical" evidence="6">
    <location>
        <begin position="517"/>
        <end position="539"/>
    </location>
</feature>
<dbReference type="EMBL" id="QZEZ01000009">
    <property type="protein sequence ID" value="RJK93499.1"/>
    <property type="molecule type" value="Genomic_DNA"/>
</dbReference>
<feature type="transmembrane region" description="Helical" evidence="6">
    <location>
        <begin position="295"/>
        <end position="316"/>
    </location>
</feature>
<dbReference type="RefSeq" id="WP_119951685.1">
    <property type="nucleotide sequence ID" value="NZ_QZEZ01000009.1"/>
</dbReference>
<feature type="transmembrane region" description="Helical" evidence="6">
    <location>
        <begin position="431"/>
        <end position="454"/>
    </location>
</feature>
<dbReference type="AlphaFoldDB" id="A0A3A3ZEQ6"/>
<feature type="transmembrane region" description="Helical" evidence="6">
    <location>
        <begin position="332"/>
        <end position="351"/>
    </location>
</feature>
<evidence type="ECO:0000313" key="10">
    <source>
        <dbReference type="Proteomes" id="UP000265614"/>
    </source>
</evidence>
<keyword evidence="3 6" id="KW-1133">Transmembrane helix</keyword>
<evidence type="ECO:0000256" key="6">
    <source>
        <dbReference type="SAM" id="Phobius"/>
    </source>
</evidence>
<evidence type="ECO:0000256" key="4">
    <source>
        <dbReference type="ARBA" id="ARBA00023136"/>
    </source>
</evidence>
<dbReference type="GO" id="GO:0042773">
    <property type="term" value="P:ATP synthesis coupled electron transport"/>
    <property type="evidence" value="ECO:0007669"/>
    <property type="project" value="InterPro"/>
</dbReference>
<protein>
    <submittedName>
        <fullName evidence="9">NADH-quinone oxidoreductase subunit L</fullName>
        <ecNumber evidence="9">1.6.5.3</ecNumber>
    </submittedName>
</protein>
<dbReference type="PRINTS" id="PR01435">
    <property type="entry name" value="NPOXDRDTASE5"/>
</dbReference>
<feature type="transmembrane region" description="Helical" evidence="6">
    <location>
        <begin position="20"/>
        <end position="37"/>
    </location>
</feature>
<evidence type="ECO:0000313" key="9">
    <source>
        <dbReference type="EMBL" id="RJK93499.1"/>
    </source>
</evidence>
<evidence type="ECO:0000256" key="5">
    <source>
        <dbReference type="RuleBase" id="RU000320"/>
    </source>
</evidence>
<dbReference type="InterPro" id="IPR003945">
    <property type="entry name" value="NU5C-like"/>
</dbReference>
<sequence>MLAAEPVVTAAGPATGVFDLVWLLAALPAAGAALLLLGGRRTDRWGHLLATGASAASFVLAVLMFVAMLGRDAEERVVRQVAYTWIPSVGDFSVDAAFRLDPLSMAFVLLVTGVGTLIHVYSIGYMAHDPDRRRFFAYLNLFVAAMLVLVLADDYLVLYLGWEGVGLASYLLIGFWGYNPAYATAARKAFVVNRVGDVGLSIALMTMFATFGTLSFSGVLGAADGASETTLTVIGLLLLLAACGKSAQVPLQSWLGDAMAGPTPVSALIHAATMVTAGVYLIVRSGPIFDLAPDARLAVVVVGAVTLLFGAVIGCAKDDIKKALAASTMSQIGYMVLAAGLGPAGYAFAIAHLLTHGFFKAGMFLGAGSVMHAMDDQTDMRRFGGLYRALPVTHATFVLGWLAIIGIPPFAGFWTKDAIIEAALAEEGWRAYVFGGAALLGAGLTAFYMTRLMVMTFWGKRRWTQGQHPHEAPSTMTGPMVVLAAGSALAGLLLIPGERLVHWLEPVVPHSEHELPVPVWVISLMTVAVVLVGVALAVAQYARGRDIPLTAPVAVSPFTAAARRDLYQDAVNEAVLMRPGQYLTRTLVWGDNRGIDGLVNTVAATIGGTSGRLRRLQTGFVRSYALSMLGGAALVVGALLIVRL</sequence>
<feature type="transmembrane region" description="Helical" evidence="6">
    <location>
        <begin position="158"/>
        <end position="178"/>
    </location>
</feature>
<feature type="domain" description="NADH-Ubiquinone oxidoreductase (complex I) chain 5 N-terminal" evidence="8">
    <location>
        <begin position="85"/>
        <end position="136"/>
    </location>
</feature>
<evidence type="ECO:0000259" key="8">
    <source>
        <dbReference type="Pfam" id="PF00662"/>
    </source>
</evidence>
<dbReference type="GO" id="GO:0012505">
    <property type="term" value="C:endomembrane system"/>
    <property type="evidence" value="ECO:0007669"/>
    <property type="project" value="UniProtKB-SubCell"/>
</dbReference>
<dbReference type="OrthoDB" id="9811798at2"/>
<accession>A0A3A3ZEQ6</accession>
<feature type="transmembrane region" description="Helical" evidence="6">
    <location>
        <begin position="198"/>
        <end position="220"/>
    </location>
</feature>
<organism evidence="9 10">
    <name type="scientific">Vallicoccus soli</name>
    <dbReference type="NCBI Taxonomy" id="2339232"/>
    <lineage>
        <taxon>Bacteria</taxon>
        <taxon>Bacillati</taxon>
        <taxon>Actinomycetota</taxon>
        <taxon>Actinomycetes</taxon>
        <taxon>Motilibacterales</taxon>
        <taxon>Vallicoccaceae</taxon>
        <taxon>Vallicoccus</taxon>
    </lineage>
</organism>
<evidence type="ECO:0000256" key="3">
    <source>
        <dbReference type="ARBA" id="ARBA00022989"/>
    </source>
</evidence>
<dbReference type="InterPro" id="IPR001516">
    <property type="entry name" value="Proton_antipo_N"/>
</dbReference>
<dbReference type="PANTHER" id="PTHR42829:SF2">
    <property type="entry name" value="NADH-UBIQUINONE OXIDOREDUCTASE CHAIN 5"/>
    <property type="match status" value="1"/>
</dbReference>
<keyword evidence="4 6" id="KW-0472">Membrane</keyword>
<evidence type="ECO:0000256" key="2">
    <source>
        <dbReference type="ARBA" id="ARBA00022692"/>
    </source>
</evidence>
<keyword evidence="2 5" id="KW-0812">Transmembrane</keyword>
<reference evidence="9 10" key="1">
    <citation type="submission" date="2018-09" db="EMBL/GenBank/DDBJ databases">
        <title>YIM 75000 draft genome.</title>
        <authorList>
            <person name="Tang S."/>
            <person name="Feng Y."/>
        </authorList>
    </citation>
    <scope>NUCLEOTIDE SEQUENCE [LARGE SCALE GENOMIC DNA]</scope>
    <source>
        <strain evidence="9 10">YIM 75000</strain>
    </source>
</reference>
<name>A0A3A3ZEQ6_9ACTN</name>
<dbReference type="EC" id="1.6.5.3" evidence="9"/>
<feature type="transmembrane region" description="Helical" evidence="6">
    <location>
        <begin position="135"/>
        <end position="152"/>
    </location>
</feature>
<dbReference type="PRINTS" id="PR01434">
    <property type="entry name" value="NADHDHGNASE5"/>
</dbReference>
<dbReference type="InterPro" id="IPR018393">
    <property type="entry name" value="NADHpl_OxRdtase_5_subgr"/>
</dbReference>
<feature type="transmembrane region" description="Helical" evidence="6">
    <location>
        <begin position="49"/>
        <end position="69"/>
    </location>
</feature>
<dbReference type="GO" id="GO:0016020">
    <property type="term" value="C:membrane"/>
    <property type="evidence" value="ECO:0007669"/>
    <property type="project" value="UniProtKB-SubCell"/>
</dbReference>
<proteinExistence type="predicted"/>
<dbReference type="GO" id="GO:0015990">
    <property type="term" value="P:electron transport coupled proton transport"/>
    <property type="evidence" value="ECO:0007669"/>
    <property type="project" value="TreeGrafter"/>
</dbReference>
<dbReference type="GO" id="GO:0008137">
    <property type="term" value="F:NADH dehydrogenase (ubiquinone) activity"/>
    <property type="evidence" value="ECO:0007669"/>
    <property type="project" value="InterPro"/>
</dbReference>
<dbReference type="GO" id="GO:0003954">
    <property type="term" value="F:NADH dehydrogenase activity"/>
    <property type="evidence" value="ECO:0007669"/>
    <property type="project" value="TreeGrafter"/>
</dbReference>
<dbReference type="Pfam" id="PF00361">
    <property type="entry name" value="Proton_antipo_M"/>
    <property type="match status" value="1"/>
</dbReference>
<gene>
    <name evidence="9" type="ORF">D5H78_16430</name>
</gene>
<dbReference type="InterPro" id="IPR001750">
    <property type="entry name" value="ND/Mrp_TM"/>
</dbReference>